<dbReference type="KEGG" id="epa:110250168"/>
<dbReference type="PANTHER" id="PTHR17537:SF5">
    <property type="entry name" value="TRANSDUCER OF ERBB2, ISOFORM A"/>
    <property type="match status" value="1"/>
</dbReference>
<dbReference type="Proteomes" id="UP000887567">
    <property type="component" value="Unplaced"/>
</dbReference>
<evidence type="ECO:0000313" key="5">
    <source>
        <dbReference type="EnsemblMetazoa" id="XP_020912431.1"/>
    </source>
</evidence>
<dbReference type="AlphaFoldDB" id="A0A913Y149"/>
<name>A0A913Y149_EXADI</name>
<dbReference type="OrthoDB" id="19928at2759"/>
<sequence length="262" mass="29790">MELEIQVSVNFLMNYLYNKLPRRRVDLFGEELAKKLTQKFEGHWYPEKPQKGSAYRCILISEQLDPVLVDAAKESGLKVEDVKANLPEKLCLWIDPHEVSYRIGEQGSVSSIYKKETTSFADEISDAETARWVGLLNGHNATRTKSFERSAERSSPSFSNGSSSSSPSPVMGQSFAPYFAWSTAEDVARKPRSKVPRIPSPLSPNAQEFSPIKPIGRPWTFPRTERHQDGRRNSPVPSNLDWLAFTDMPYRDNFHHQMPIMA</sequence>
<comment type="similarity">
    <text evidence="1">Belongs to the BTG family.</text>
</comment>
<feature type="region of interest" description="Disordered" evidence="3">
    <location>
        <begin position="144"/>
        <end position="170"/>
    </location>
</feature>
<dbReference type="InterPro" id="IPR015676">
    <property type="entry name" value="Tob1/2"/>
</dbReference>
<dbReference type="InterPro" id="IPR036054">
    <property type="entry name" value="BTG-like_sf"/>
</dbReference>
<keyword evidence="2" id="KW-0597">Phosphoprotein</keyword>
<protein>
    <recommendedName>
        <fullName evidence="4">Anti-proliferative protein domain-containing protein</fullName>
    </recommendedName>
</protein>
<dbReference type="Gene3D" id="3.90.640.90">
    <property type="entry name" value="Anti-proliferative protein, N-terminal domain"/>
    <property type="match status" value="1"/>
</dbReference>
<dbReference type="GO" id="GO:0005737">
    <property type="term" value="C:cytoplasm"/>
    <property type="evidence" value="ECO:0007669"/>
    <property type="project" value="TreeGrafter"/>
</dbReference>
<accession>A0A913Y149</accession>
<evidence type="ECO:0000256" key="3">
    <source>
        <dbReference type="SAM" id="MobiDB-lite"/>
    </source>
</evidence>
<dbReference type="EnsemblMetazoa" id="XM_021056772.2">
    <property type="protein sequence ID" value="XP_020912431.1"/>
    <property type="gene ID" value="LOC110250168"/>
</dbReference>
<evidence type="ECO:0000256" key="1">
    <source>
        <dbReference type="ARBA" id="ARBA00007989"/>
    </source>
</evidence>
<keyword evidence="6" id="KW-1185">Reference proteome</keyword>
<feature type="compositionally biased region" description="Basic and acidic residues" evidence="3">
    <location>
        <begin position="223"/>
        <end position="232"/>
    </location>
</feature>
<feature type="region of interest" description="Disordered" evidence="3">
    <location>
        <begin position="193"/>
        <end position="235"/>
    </location>
</feature>
<dbReference type="GeneID" id="110250168"/>
<dbReference type="PANTHER" id="PTHR17537">
    <property type="entry name" value="TRANSDUCER OF ERBB2 TOB"/>
    <property type="match status" value="1"/>
</dbReference>
<dbReference type="RefSeq" id="XP_020912431.1">
    <property type="nucleotide sequence ID" value="XM_021056772.2"/>
</dbReference>
<reference evidence="5" key="1">
    <citation type="submission" date="2022-11" db="UniProtKB">
        <authorList>
            <consortium name="EnsemblMetazoa"/>
        </authorList>
    </citation>
    <scope>IDENTIFICATION</scope>
</reference>
<dbReference type="GO" id="GO:0005634">
    <property type="term" value="C:nucleus"/>
    <property type="evidence" value="ECO:0007669"/>
    <property type="project" value="TreeGrafter"/>
</dbReference>
<dbReference type="SUPFAM" id="SSF160696">
    <property type="entry name" value="BTG domain-like"/>
    <property type="match status" value="1"/>
</dbReference>
<dbReference type="Pfam" id="PF07742">
    <property type="entry name" value="BTG"/>
    <property type="match status" value="1"/>
</dbReference>
<evidence type="ECO:0000313" key="6">
    <source>
        <dbReference type="Proteomes" id="UP000887567"/>
    </source>
</evidence>
<dbReference type="OMA" id="PPRIMAD"/>
<dbReference type="SMART" id="SM00099">
    <property type="entry name" value="btg1"/>
    <property type="match status" value="1"/>
</dbReference>
<dbReference type="GO" id="GO:0003714">
    <property type="term" value="F:transcription corepressor activity"/>
    <property type="evidence" value="ECO:0007669"/>
    <property type="project" value="TreeGrafter"/>
</dbReference>
<evidence type="ECO:0000256" key="2">
    <source>
        <dbReference type="ARBA" id="ARBA00022553"/>
    </source>
</evidence>
<organism evidence="5 6">
    <name type="scientific">Exaiptasia diaphana</name>
    <name type="common">Tropical sea anemone</name>
    <name type="synonym">Aiptasia pulchella</name>
    <dbReference type="NCBI Taxonomy" id="2652724"/>
    <lineage>
        <taxon>Eukaryota</taxon>
        <taxon>Metazoa</taxon>
        <taxon>Cnidaria</taxon>
        <taxon>Anthozoa</taxon>
        <taxon>Hexacorallia</taxon>
        <taxon>Actiniaria</taxon>
        <taxon>Aiptasiidae</taxon>
        <taxon>Exaiptasia</taxon>
    </lineage>
</organism>
<feature type="domain" description="Anti-proliferative protein" evidence="4">
    <location>
        <begin position="1"/>
        <end position="106"/>
    </location>
</feature>
<proteinExistence type="inferred from homology"/>
<feature type="compositionally biased region" description="Low complexity" evidence="3">
    <location>
        <begin position="154"/>
        <end position="169"/>
    </location>
</feature>
<dbReference type="PRINTS" id="PR00310">
    <property type="entry name" value="ANTIPRLFBTG1"/>
</dbReference>
<dbReference type="InterPro" id="IPR002087">
    <property type="entry name" value="Anti_prolifrtn"/>
</dbReference>
<evidence type="ECO:0000259" key="4">
    <source>
        <dbReference type="SMART" id="SM00099"/>
    </source>
</evidence>